<reference evidence="3" key="2">
    <citation type="submission" date="2021-09" db="EMBL/GenBank/DDBJ databases">
        <authorList>
            <person name="Gilroy R."/>
        </authorList>
    </citation>
    <scope>NUCLEOTIDE SEQUENCE</scope>
    <source>
        <strain evidence="3">4100</strain>
    </source>
</reference>
<evidence type="ECO:0000256" key="1">
    <source>
        <dbReference type="SAM" id="MobiDB-lite"/>
    </source>
</evidence>
<dbReference type="Proteomes" id="UP000711407">
    <property type="component" value="Unassembled WGS sequence"/>
</dbReference>
<dbReference type="SUPFAM" id="SSF159941">
    <property type="entry name" value="MM3350-like"/>
    <property type="match status" value="1"/>
</dbReference>
<comment type="caution">
    <text evidence="3">The sequence shown here is derived from an EMBL/GenBank/DDBJ whole genome shotgun (WGS) entry which is preliminary data.</text>
</comment>
<feature type="compositionally biased region" description="Acidic residues" evidence="1">
    <location>
        <begin position="169"/>
        <end position="186"/>
    </location>
</feature>
<dbReference type="EMBL" id="DYXT01000028">
    <property type="protein sequence ID" value="HJE39162.1"/>
    <property type="molecule type" value="Genomic_DNA"/>
</dbReference>
<gene>
    <name evidence="3" type="ORF">K8V47_05330</name>
</gene>
<dbReference type="InterPro" id="IPR024047">
    <property type="entry name" value="MM3350-like_sf"/>
</dbReference>
<protein>
    <recommendedName>
        <fullName evidence="2">Plasmid pRiA4b Orf3-like domain-containing protein</fullName>
    </recommendedName>
</protein>
<dbReference type="InterPro" id="IPR012912">
    <property type="entry name" value="Plasmid_pRiA4b_Orf3-like"/>
</dbReference>
<sequence length="186" mass="21289">MIFTFRIVSDEVDNFKREIKIDADNTFLDLRNAICDSVGYDKNQMSSFFLCEDGWEKGKEITLEDMGSDSSEEVYIMDECPLSDFIEDEGQRLIFVFDYMTDRAFFMEMKKSEPGKHLSEAYCSISMGKAPAQFVDLDEFDAKSDAKAAKAAQIAEDDMDADFYGSEGYNDDEFSLDNFDEMSLDE</sequence>
<dbReference type="AlphaFoldDB" id="A0A4Q0U8I3"/>
<feature type="domain" description="Plasmid pRiA4b Orf3-like" evidence="2">
    <location>
        <begin position="12"/>
        <end position="132"/>
    </location>
</feature>
<evidence type="ECO:0000259" key="2">
    <source>
        <dbReference type="Pfam" id="PF07929"/>
    </source>
</evidence>
<evidence type="ECO:0000313" key="3">
    <source>
        <dbReference type="EMBL" id="HJE39162.1"/>
    </source>
</evidence>
<name>A0A4Q0U8I3_9BACT</name>
<organism evidence="3 4">
    <name type="scientific">Candidatus Amulumruptor caecigallinarius</name>
    <dbReference type="NCBI Taxonomy" id="2109911"/>
    <lineage>
        <taxon>Bacteria</taxon>
        <taxon>Pseudomonadati</taxon>
        <taxon>Bacteroidota</taxon>
        <taxon>Bacteroidia</taxon>
        <taxon>Bacteroidales</taxon>
        <taxon>Muribaculaceae</taxon>
        <taxon>Candidatus Amulumruptor</taxon>
    </lineage>
</organism>
<proteinExistence type="predicted"/>
<accession>A0A4Q0U8I3</accession>
<feature type="region of interest" description="Disordered" evidence="1">
    <location>
        <begin position="162"/>
        <end position="186"/>
    </location>
</feature>
<evidence type="ECO:0000313" key="4">
    <source>
        <dbReference type="Proteomes" id="UP000711407"/>
    </source>
</evidence>
<dbReference type="Pfam" id="PF07929">
    <property type="entry name" value="PRiA4_ORF3"/>
    <property type="match status" value="1"/>
</dbReference>
<reference evidence="3" key="1">
    <citation type="journal article" date="2021" name="PeerJ">
        <title>Extensive microbial diversity within the chicken gut microbiome revealed by metagenomics and culture.</title>
        <authorList>
            <person name="Gilroy R."/>
            <person name="Ravi A."/>
            <person name="Getino M."/>
            <person name="Pursley I."/>
            <person name="Horton D.L."/>
            <person name="Alikhan N.F."/>
            <person name="Baker D."/>
            <person name="Gharbi K."/>
            <person name="Hall N."/>
            <person name="Watson M."/>
            <person name="Adriaenssens E.M."/>
            <person name="Foster-Nyarko E."/>
            <person name="Jarju S."/>
            <person name="Secka A."/>
            <person name="Antonio M."/>
            <person name="Oren A."/>
            <person name="Chaudhuri R.R."/>
            <person name="La Ragione R."/>
            <person name="Hildebrand F."/>
            <person name="Pallen M.J."/>
        </authorList>
    </citation>
    <scope>NUCLEOTIDE SEQUENCE</scope>
    <source>
        <strain evidence="3">4100</strain>
    </source>
</reference>
<dbReference type="Gene3D" id="3.10.290.30">
    <property type="entry name" value="MM3350-like"/>
    <property type="match status" value="1"/>
</dbReference>